<keyword evidence="3" id="KW-1185">Reference proteome</keyword>
<protein>
    <submittedName>
        <fullName evidence="2">Uncharacterized protein</fullName>
    </submittedName>
</protein>
<proteinExistence type="predicted"/>
<accession>A0A8R1I379</accession>
<keyword evidence="1" id="KW-0732">Signal</keyword>
<sequence>MSFTFAALLAFLALHADCDEIRHPTSDKIFEKYIDLSMNLTILFKDSSIEEAEIHELAKKMISNDNDEEKVQRILDKFMESLSEKQKKEFGDLYFDKV</sequence>
<feature type="chain" id="PRO_5035879741" evidence="1">
    <location>
        <begin position="19"/>
        <end position="98"/>
    </location>
</feature>
<reference evidence="2" key="2">
    <citation type="submission" date="2022-06" db="UniProtKB">
        <authorList>
            <consortium name="EnsemblMetazoa"/>
        </authorList>
    </citation>
    <scope>IDENTIFICATION</scope>
    <source>
        <strain evidence="2">DF5081</strain>
    </source>
</reference>
<evidence type="ECO:0000256" key="1">
    <source>
        <dbReference type="SAM" id="SignalP"/>
    </source>
</evidence>
<dbReference type="EnsemblMetazoa" id="CJA13922.1">
    <property type="protein sequence ID" value="CJA13922.1"/>
    <property type="gene ID" value="WBGene00133126"/>
</dbReference>
<dbReference type="Proteomes" id="UP000005237">
    <property type="component" value="Unassembled WGS sequence"/>
</dbReference>
<reference evidence="3" key="1">
    <citation type="submission" date="2010-08" db="EMBL/GenBank/DDBJ databases">
        <authorList>
            <consortium name="Caenorhabditis japonica Sequencing Consortium"/>
            <person name="Wilson R.K."/>
        </authorList>
    </citation>
    <scope>NUCLEOTIDE SEQUENCE [LARGE SCALE GENOMIC DNA]</scope>
    <source>
        <strain evidence="3">DF5081</strain>
    </source>
</reference>
<evidence type="ECO:0000313" key="3">
    <source>
        <dbReference type="Proteomes" id="UP000005237"/>
    </source>
</evidence>
<dbReference type="AlphaFoldDB" id="A0A8R1I379"/>
<name>A0A8R1I379_CAEJA</name>
<organism evidence="2 3">
    <name type="scientific">Caenorhabditis japonica</name>
    <dbReference type="NCBI Taxonomy" id="281687"/>
    <lineage>
        <taxon>Eukaryota</taxon>
        <taxon>Metazoa</taxon>
        <taxon>Ecdysozoa</taxon>
        <taxon>Nematoda</taxon>
        <taxon>Chromadorea</taxon>
        <taxon>Rhabditida</taxon>
        <taxon>Rhabditina</taxon>
        <taxon>Rhabditomorpha</taxon>
        <taxon>Rhabditoidea</taxon>
        <taxon>Rhabditidae</taxon>
        <taxon>Peloderinae</taxon>
        <taxon>Caenorhabditis</taxon>
    </lineage>
</organism>
<feature type="signal peptide" evidence="1">
    <location>
        <begin position="1"/>
        <end position="18"/>
    </location>
</feature>
<evidence type="ECO:0000313" key="2">
    <source>
        <dbReference type="EnsemblMetazoa" id="CJA13922.1"/>
    </source>
</evidence>